<dbReference type="InterPro" id="IPR001789">
    <property type="entry name" value="Sig_transdc_resp-reg_receiver"/>
</dbReference>
<feature type="region of interest" description="Disordered" evidence="2">
    <location>
        <begin position="778"/>
        <end position="802"/>
    </location>
</feature>
<keyword evidence="6" id="KW-1185">Reference proteome</keyword>
<feature type="compositionally biased region" description="Pro residues" evidence="2">
    <location>
        <begin position="484"/>
        <end position="499"/>
    </location>
</feature>
<evidence type="ECO:0000256" key="1">
    <source>
        <dbReference type="PROSITE-ProRule" id="PRU00169"/>
    </source>
</evidence>
<dbReference type="SUPFAM" id="SSF52172">
    <property type="entry name" value="CheY-like"/>
    <property type="match status" value="2"/>
</dbReference>
<feature type="compositionally biased region" description="Low complexity" evidence="2">
    <location>
        <begin position="642"/>
        <end position="651"/>
    </location>
</feature>
<dbReference type="STRING" id="927083.DB32_002211"/>
<gene>
    <name evidence="5" type="ORF">DB32_002211</name>
</gene>
<dbReference type="CDD" id="cd00156">
    <property type="entry name" value="REC"/>
    <property type="match status" value="1"/>
</dbReference>
<reference evidence="5 6" key="1">
    <citation type="submission" date="2015-03" db="EMBL/GenBank/DDBJ databases">
        <title>Genome assembly of Sandaracinus amylolyticus DSM 53668.</title>
        <authorList>
            <person name="Sharma G."/>
            <person name="Subramanian S."/>
        </authorList>
    </citation>
    <scope>NUCLEOTIDE SEQUENCE [LARGE SCALE GENOMIC DNA]</scope>
    <source>
        <strain evidence="5 6">DSM 53668</strain>
    </source>
</reference>
<dbReference type="Gene3D" id="1.25.40.10">
    <property type="entry name" value="Tetratricopeptide repeat domain"/>
    <property type="match status" value="1"/>
</dbReference>
<keyword evidence="3" id="KW-0812">Transmembrane</keyword>
<dbReference type="InterPro" id="IPR011990">
    <property type="entry name" value="TPR-like_helical_dom_sf"/>
</dbReference>
<dbReference type="SMART" id="SM00028">
    <property type="entry name" value="TPR"/>
    <property type="match status" value="2"/>
</dbReference>
<evidence type="ECO:0000256" key="2">
    <source>
        <dbReference type="SAM" id="MobiDB-lite"/>
    </source>
</evidence>
<feature type="compositionally biased region" description="Low complexity" evidence="2">
    <location>
        <begin position="597"/>
        <end position="615"/>
    </location>
</feature>
<evidence type="ECO:0000313" key="6">
    <source>
        <dbReference type="Proteomes" id="UP000034883"/>
    </source>
</evidence>
<feature type="region of interest" description="Disordered" evidence="2">
    <location>
        <begin position="597"/>
        <end position="651"/>
    </location>
</feature>
<keyword evidence="3" id="KW-0472">Membrane</keyword>
<keyword evidence="3" id="KW-1133">Transmembrane helix</keyword>
<dbReference type="PROSITE" id="PS50110">
    <property type="entry name" value="RESPONSE_REGULATORY"/>
    <property type="match status" value="1"/>
</dbReference>
<comment type="caution">
    <text evidence="1">Lacks conserved residue(s) required for the propagation of feature annotation.</text>
</comment>
<dbReference type="AlphaFoldDB" id="A0A0F6W1F5"/>
<dbReference type="InterPro" id="IPR019734">
    <property type="entry name" value="TPR_rpt"/>
</dbReference>
<proteinExistence type="predicted"/>
<name>A0A0F6W1F5_9BACT</name>
<evidence type="ECO:0000259" key="4">
    <source>
        <dbReference type="PROSITE" id="PS50110"/>
    </source>
</evidence>
<accession>A0A0F6W1F5</accession>
<dbReference type="RefSeq" id="WP_169791412.1">
    <property type="nucleotide sequence ID" value="NZ_CP011125.1"/>
</dbReference>
<feature type="compositionally biased region" description="Acidic residues" evidence="2">
    <location>
        <begin position="924"/>
        <end position="953"/>
    </location>
</feature>
<dbReference type="InterPro" id="IPR011006">
    <property type="entry name" value="CheY-like_superfamily"/>
</dbReference>
<dbReference type="KEGG" id="samy:DB32_002211"/>
<feature type="region of interest" description="Disordered" evidence="2">
    <location>
        <begin position="724"/>
        <end position="761"/>
    </location>
</feature>
<feature type="transmembrane region" description="Helical" evidence="3">
    <location>
        <begin position="840"/>
        <end position="862"/>
    </location>
</feature>
<dbReference type="EMBL" id="CP011125">
    <property type="protein sequence ID" value="AKF05062.1"/>
    <property type="molecule type" value="Genomic_DNA"/>
</dbReference>
<evidence type="ECO:0000256" key="3">
    <source>
        <dbReference type="SAM" id="Phobius"/>
    </source>
</evidence>
<dbReference type="Proteomes" id="UP000034883">
    <property type="component" value="Chromosome"/>
</dbReference>
<sequence>MLLVGGGDRMQEALASALERHAVSVEQASTPSAVDAVFVGAPDLVMLLGDAADDDGSAVLARLAANVATAVVPVAILGGDAALDRRLQAFRFGAVAVVERSASVDAMARRIAELAHELPERSGETAGELGEASLDEVVELFSRRLRSGILAVTTPGTEEGARIVLRGDRPVTEAIEEFVQRIRPLVSRAEPLVWEFQESPTGKLRQLDLGEPSGEIDLGAVFGDRRIVLVERSPARADDLVQSLRQRGAHVVVIDGEGTNVAKARSIDPDVVVVDVDGVGGWAASTMRTIRRDTRLRWASLLVVRAQELWPESAPEPDVVRLAAGLRPLIEADDAIARRARDAKTPFELRMETTGPARMLRALARTQRTLHLTVRHRRAQIAIDVAEGLLVGASAKLEGATPSAEKTEVLGATALAALLALGSGRVRVEPRTAPSLANLMAPVDAAIAAADRETPPLRPSLPPASMPPPATPGAMGRPLGITVPRPPGAPALHVPPPAAAPAVASTARSSDPRELVQQLESLLDKLRATLPLDVAAPSGAPAAPTRAAAAPAPASIAAPAPAAPAPASIAAPATPAPRSIAAPAPAAASIAPAEAPPAALSAAPRPRTAANAPAPGFTRAKKKTIVGLAPPSSPPPAPEPAAAPAAAPTASLRPPIPLDEILGEEPTREVAPLEINALAAAARAGLAPVDPRHVPEPLPTTRAQPKSALPAPKLSVTELAAVPSPTRAVPPPAMPEPEALASTPEPPAHAPSPSTAPERSVEIDPSFDLDVALAQLPSVPPSAGAEPIELAPQPTSAAPPYSPVSAAAPSLAPVPAIPTPRLPSEETTLMPARRKRAPSILLAPFALVLVLAIVSLGAYVAYARGLIGATAAEPTQQLPVVTARPTELAGVRPTATTSAPVTPPPDPEVEAEIATPPVVIEPEVEPEVEVELEPATEPEPDVEAGADVDPEPEGEQRSPTDQLIARANFRRNNGELQAAEGDYLRVLRTDPRNARAIAGLVRLHMARRDARAATQWARRLVAARPNLPANHVLLGDALMLGGDRDGARRAWQHALQISPGFRDARRRLGE</sequence>
<feature type="region of interest" description="Disordered" evidence="2">
    <location>
        <begin position="924"/>
        <end position="961"/>
    </location>
</feature>
<feature type="region of interest" description="Disordered" evidence="2">
    <location>
        <begin position="453"/>
        <end position="515"/>
    </location>
</feature>
<feature type="domain" description="Response regulatory" evidence="4">
    <location>
        <begin position="1"/>
        <end position="115"/>
    </location>
</feature>
<evidence type="ECO:0000313" key="5">
    <source>
        <dbReference type="EMBL" id="AKF05062.1"/>
    </source>
</evidence>
<feature type="compositionally biased region" description="Pro residues" evidence="2">
    <location>
        <begin position="631"/>
        <end position="641"/>
    </location>
</feature>
<dbReference type="Gene3D" id="3.40.50.2300">
    <property type="match status" value="1"/>
</dbReference>
<organism evidence="5 6">
    <name type="scientific">Sandaracinus amylolyticus</name>
    <dbReference type="NCBI Taxonomy" id="927083"/>
    <lineage>
        <taxon>Bacteria</taxon>
        <taxon>Pseudomonadati</taxon>
        <taxon>Myxococcota</taxon>
        <taxon>Polyangia</taxon>
        <taxon>Polyangiales</taxon>
        <taxon>Sandaracinaceae</taxon>
        <taxon>Sandaracinus</taxon>
    </lineage>
</organism>
<dbReference type="GO" id="GO:0000160">
    <property type="term" value="P:phosphorelay signal transduction system"/>
    <property type="evidence" value="ECO:0007669"/>
    <property type="project" value="InterPro"/>
</dbReference>
<feature type="region of interest" description="Disordered" evidence="2">
    <location>
        <begin position="688"/>
        <end position="712"/>
    </location>
</feature>
<dbReference type="SUPFAM" id="SSF48452">
    <property type="entry name" value="TPR-like"/>
    <property type="match status" value="1"/>
</dbReference>
<feature type="compositionally biased region" description="Pro residues" evidence="2">
    <location>
        <begin position="456"/>
        <end position="471"/>
    </location>
</feature>
<protein>
    <recommendedName>
        <fullName evidence="4">Response regulatory domain-containing protein</fullName>
    </recommendedName>
</protein>